<accession>A0A6A4HXC1</accession>
<dbReference type="Proteomes" id="UP000799118">
    <property type="component" value="Unassembled WGS sequence"/>
</dbReference>
<sequence length="200" mass="22564">MRISCDRNFQIRPGVMHGFLSEPVKYSEVWQKSIEHGGLNKWCTRSYFPKPLSELELHSSTNPDYVDILFTLPHVQSFPASVILESHPDGPHELSVNLGPQFLLEDFLHAAVIVNPSVDLNAEVYFVRGHAGNRARWKEDNITIRHLYGRITPNDKFIIVAPKPIPTITEEQRAYLQIPSTSDTPSTAGKAEIFRSSTGN</sequence>
<keyword evidence="3" id="KW-1185">Reference proteome</keyword>
<dbReference type="AlphaFoldDB" id="A0A6A4HXC1"/>
<dbReference type="EMBL" id="ML769430">
    <property type="protein sequence ID" value="KAE9402876.1"/>
    <property type="molecule type" value="Genomic_DNA"/>
</dbReference>
<gene>
    <name evidence="2" type="ORF">BT96DRAFT_514994</name>
</gene>
<proteinExistence type="predicted"/>
<organism evidence="2 3">
    <name type="scientific">Gymnopus androsaceus JB14</name>
    <dbReference type="NCBI Taxonomy" id="1447944"/>
    <lineage>
        <taxon>Eukaryota</taxon>
        <taxon>Fungi</taxon>
        <taxon>Dikarya</taxon>
        <taxon>Basidiomycota</taxon>
        <taxon>Agaricomycotina</taxon>
        <taxon>Agaricomycetes</taxon>
        <taxon>Agaricomycetidae</taxon>
        <taxon>Agaricales</taxon>
        <taxon>Marasmiineae</taxon>
        <taxon>Omphalotaceae</taxon>
        <taxon>Gymnopus</taxon>
    </lineage>
</organism>
<protein>
    <submittedName>
        <fullName evidence="2">Uncharacterized protein</fullName>
    </submittedName>
</protein>
<evidence type="ECO:0000313" key="3">
    <source>
        <dbReference type="Proteomes" id="UP000799118"/>
    </source>
</evidence>
<evidence type="ECO:0000313" key="2">
    <source>
        <dbReference type="EMBL" id="KAE9402876.1"/>
    </source>
</evidence>
<name>A0A6A4HXC1_9AGAR</name>
<reference evidence="2" key="1">
    <citation type="journal article" date="2019" name="Environ. Microbiol.">
        <title>Fungal ecological strategies reflected in gene transcription - a case study of two litter decomposers.</title>
        <authorList>
            <person name="Barbi F."/>
            <person name="Kohler A."/>
            <person name="Barry K."/>
            <person name="Baskaran P."/>
            <person name="Daum C."/>
            <person name="Fauchery L."/>
            <person name="Ihrmark K."/>
            <person name="Kuo A."/>
            <person name="LaButti K."/>
            <person name="Lipzen A."/>
            <person name="Morin E."/>
            <person name="Grigoriev I.V."/>
            <person name="Henrissat B."/>
            <person name="Lindahl B."/>
            <person name="Martin F."/>
        </authorList>
    </citation>
    <scope>NUCLEOTIDE SEQUENCE</scope>
    <source>
        <strain evidence="2">JB14</strain>
    </source>
</reference>
<feature type="region of interest" description="Disordered" evidence="1">
    <location>
        <begin position="179"/>
        <end position="200"/>
    </location>
</feature>
<evidence type="ECO:0000256" key="1">
    <source>
        <dbReference type="SAM" id="MobiDB-lite"/>
    </source>
</evidence>